<gene>
    <name evidence="2" type="ORF">SAMN05660197_0066</name>
</gene>
<dbReference type="Proteomes" id="UP000192602">
    <property type="component" value="Unassembled WGS sequence"/>
</dbReference>
<sequence>MLLKPDCFVCLYNQALRVSKALECDEECADAIMQRSAEVLASITPKQTPPEAAAILYPAISKVVNKEDLYSQKKLESIQKAQEYVPFVQEKIARSPQRLDAALRASVAGNVIDFATEVMFDIQEEIAKIFEAPFAIDKKSEFIQKLQKAQRLLIIGDNVGEHLFDKILIKEIKKVLDIKIYYFVRGRPIINDVTLQEAKMVGLDKVCEVVDSGVDTPGFLYERANEQAKAIFDSADLILAKGMGNFECMESYQDSRVYFLFKVKCSVVANRVSKNIGDLICATKEDL</sequence>
<dbReference type="SUPFAM" id="SSF111321">
    <property type="entry name" value="AF1104-like"/>
    <property type="match status" value="1"/>
</dbReference>
<accession>A0A1W1WQ34</accession>
<dbReference type="InterPro" id="IPR036075">
    <property type="entry name" value="ARMT-1-like_metal-bd_sf"/>
</dbReference>
<proteinExistence type="predicted"/>
<evidence type="ECO:0000313" key="3">
    <source>
        <dbReference type="Proteomes" id="UP000192602"/>
    </source>
</evidence>
<dbReference type="InterPro" id="IPR014444">
    <property type="entry name" value="PH1575-like"/>
</dbReference>
<reference evidence="3" key="1">
    <citation type="submission" date="2017-04" db="EMBL/GenBank/DDBJ databases">
        <authorList>
            <person name="Varghese N."/>
            <person name="Submissions S."/>
        </authorList>
    </citation>
    <scope>NUCLEOTIDE SEQUENCE [LARGE SCALE GENOMIC DNA]</scope>
    <source>
        <strain evidence="3">DSM 16512</strain>
    </source>
</reference>
<dbReference type="PIRSF" id="PIRSF006593">
    <property type="entry name" value="UCP006593"/>
    <property type="match status" value="1"/>
</dbReference>
<dbReference type="STRING" id="1069081.SAMN05660197_0066"/>
<keyword evidence="3" id="KW-1185">Reference proteome</keyword>
<protein>
    <recommendedName>
        <fullName evidence="1">Damage-control phosphatase ARMT1-like metal-binding domain-containing protein</fullName>
    </recommendedName>
</protein>
<dbReference type="AlphaFoldDB" id="A0A1W1WQ34"/>
<evidence type="ECO:0000313" key="2">
    <source>
        <dbReference type="EMBL" id="SMC08319.1"/>
    </source>
</evidence>
<dbReference type="InterPro" id="IPR002791">
    <property type="entry name" value="ARMT1-like_metal-bd"/>
</dbReference>
<evidence type="ECO:0000259" key="1">
    <source>
        <dbReference type="Pfam" id="PF01937"/>
    </source>
</evidence>
<dbReference type="Pfam" id="PF01937">
    <property type="entry name" value="ARMT1-like_dom"/>
    <property type="match status" value="1"/>
</dbReference>
<name>A0A1W1WQ34_9BACT</name>
<dbReference type="Gene3D" id="3.40.50.10880">
    <property type="entry name" value="Uncharacterised protein PF01937, DUF89, domain 3"/>
    <property type="match status" value="1"/>
</dbReference>
<dbReference type="RefSeq" id="WP_084274606.1">
    <property type="nucleotide sequence ID" value="NZ_AP026671.1"/>
</dbReference>
<dbReference type="Gene3D" id="1.10.285.20">
    <property type="entry name" value="Uncharacterised protein PF01937, DUF89, domain 2"/>
    <property type="match status" value="1"/>
</dbReference>
<dbReference type="EMBL" id="FWWZ01000001">
    <property type="protein sequence ID" value="SMC08319.1"/>
    <property type="molecule type" value="Genomic_DNA"/>
</dbReference>
<dbReference type="OrthoDB" id="9796465at2"/>
<feature type="domain" description="Damage-control phosphatase ARMT1-like metal-binding" evidence="1">
    <location>
        <begin position="5"/>
        <end position="278"/>
    </location>
</feature>
<organism evidence="2 3">
    <name type="scientific">Nitratiruptor tergarcus DSM 16512</name>
    <dbReference type="NCBI Taxonomy" id="1069081"/>
    <lineage>
        <taxon>Bacteria</taxon>
        <taxon>Pseudomonadati</taxon>
        <taxon>Campylobacterota</taxon>
        <taxon>Epsilonproteobacteria</taxon>
        <taxon>Nautiliales</taxon>
        <taxon>Nitratiruptoraceae</taxon>
        <taxon>Nitratiruptor</taxon>
    </lineage>
</organism>